<keyword evidence="2" id="KW-0378">Hydrolase</keyword>
<gene>
    <name evidence="3" type="primary">ybgC</name>
    <name evidence="3" type="ORF">DZC52_14480</name>
</gene>
<dbReference type="FunFam" id="3.10.129.10:FF:000004">
    <property type="entry name" value="Tol-pal system-associated acyl-CoA thioesterase"/>
    <property type="match status" value="1"/>
</dbReference>
<evidence type="ECO:0000256" key="2">
    <source>
        <dbReference type="ARBA" id="ARBA00022801"/>
    </source>
</evidence>
<dbReference type="PANTHER" id="PTHR31793">
    <property type="entry name" value="4-HYDROXYBENZOYL-COA THIOESTERASE FAMILY MEMBER"/>
    <property type="match status" value="1"/>
</dbReference>
<dbReference type="InterPro" id="IPR014166">
    <property type="entry name" value="Tol-Pal_acyl-CoA_thioesterase"/>
</dbReference>
<keyword evidence="4" id="KW-1185">Reference proteome</keyword>
<dbReference type="InterPro" id="IPR029069">
    <property type="entry name" value="HotDog_dom_sf"/>
</dbReference>
<dbReference type="PIRSF" id="PIRSF003230">
    <property type="entry name" value="YbgC"/>
    <property type="match status" value="1"/>
</dbReference>
<protein>
    <submittedName>
        <fullName evidence="3">Tol-pal system-associated acyl-CoA thioesterase</fullName>
    </submittedName>
</protein>
<dbReference type="InterPro" id="IPR006684">
    <property type="entry name" value="YbgC/YbaW"/>
</dbReference>
<comment type="similarity">
    <text evidence="1">Belongs to the 4-hydroxybenzoyl-CoA thioesterase family.</text>
</comment>
<dbReference type="AlphaFoldDB" id="A0A3E1K4V5"/>
<sequence length="141" mass="16350">MIEPYRYRVYWEDTDAGGVVYHARYLAFFERARSDWLLAMGFPQVPMRTEQNRLFVVRRVDTRFVAPARLEDELEITIGVEHLRAASLTFNQRMTRAGDGELLATARVDAACLAADRFVPARMPEALRTAIQRQQEKQETQ</sequence>
<evidence type="ECO:0000313" key="4">
    <source>
        <dbReference type="Proteomes" id="UP000260351"/>
    </source>
</evidence>
<dbReference type="InterPro" id="IPR050563">
    <property type="entry name" value="4-hydroxybenzoyl-CoA_TE"/>
</dbReference>
<dbReference type="PANTHER" id="PTHR31793:SF37">
    <property type="entry name" value="ACYL-COA THIOESTER HYDROLASE YBGC"/>
    <property type="match status" value="1"/>
</dbReference>
<dbReference type="Pfam" id="PF13279">
    <property type="entry name" value="4HBT_2"/>
    <property type="match status" value="1"/>
</dbReference>
<dbReference type="NCBIfam" id="TIGR02799">
    <property type="entry name" value="thio_ybgC"/>
    <property type="match status" value="1"/>
</dbReference>
<dbReference type="PROSITE" id="PS01328">
    <property type="entry name" value="4HBCOA_THIOESTERASE"/>
    <property type="match status" value="1"/>
</dbReference>
<comment type="caution">
    <text evidence="3">The sequence shown here is derived from an EMBL/GenBank/DDBJ whole genome shotgun (WGS) entry which is preliminary data.</text>
</comment>
<dbReference type="EMBL" id="QUZK01000052">
    <property type="protein sequence ID" value="RFF29059.1"/>
    <property type="molecule type" value="Genomic_DNA"/>
</dbReference>
<name>A0A3E1K4V5_9GAMM</name>
<evidence type="ECO:0000313" key="3">
    <source>
        <dbReference type="EMBL" id="RFF29059.1"/>
    </source>
</evidence>
<dbReference type="Gene3D" id="3.10.129.10">
    <property type="entry name" value="Hotdog Thioesterase"/>
    <property type="match status" value="1"/>
</dbReference>
<dbReference type="SUPFAM" id="SSF54637">
    <property type="entry name" value="Thioesterase/thiol ester dehydrase-isomerase"/>
    <property type="match status" value="1"/>
</dbReference>
<reference evidence="3 4" key="1">
    <citation type="submission" date="2018-08" db="EMBL/GenBank/DDBJ databases">
        <title>Wenzhouxiangella salilacus sp. nov., a novel bacterium isolated from a saline lake in Xinjiang Province, China.</title>
        <authorList>
            <person name="Han S."/>
        </authorList>
    </citation>
    <scope>NUCLEOTIDE SEQUENCE [LARGE SCALE GENOMIC DNA]</scope>
    <source>
        <strain evidence="3 4">XDB06</strain>
    </source>
</reference>
<evidence type="ECO:0000256" key="1">
    <source>
        <dbReference type="ARBA" id="ARBA00005953"/>
    </source>
</evidence>
<dbReference type="CDD" id="cd00586">
    <property type="entry name" value="4HBT"/>
    <property type="match status" value="1"/>
</dbReference>
<organism evidence="3 4">
    <name type="scientific">Wenzhouxiangella sediminis</name>
    <dbReference type="NCBI Taxonomy" id="1792836"/>
    <lineage>
        <taxon>Bacteria</taxon>
        <taxon>Pseudomonadati</taxon>
        <taxon>Pseudomonadota</taxon>
        <taxon>Gammaproteobacteria</taxon>
        <taxon>Chromatiales</taxon>
        <taxon>Wenzhouxiangellaceae</taxon>
        <taxon>Wenzhouxiangella</taxon>
    </lineage>
</organism>
<dbReference type="NCBIfam" id="TIGR00051">
    <property type="entry name" value="YbgC/FadM family acyl-CoA thioesterase"/>
    <property type="match status" value="1"/>
</dbReference>
<dbReference type="RefSeq" id="WP_116651865.1">
    <property type="nucleotide sequence ID" value="NZ_QUZK01000052.1"/>
</dbReference>
<dbReference type="InterPro" id="IPR008272">
    <property type="entry name" value="HB-CoA_thioesterase_AS"/>
</dbReference>
<accession>A0A3E1K4V5</accession>
<dbReference type="OrthoDB" id="9808429at2"/>
<proteinExistence type="inferred from homology"/>
<dbReference type="GO" id="GO:0047617">
    <property type="term" value="F:fatty acyl-CoA hydrolase activity"/>
    <property type="evidence" value="ECO:0007669"/>
    <property type="project" value="TreeGrafter"/>
</dbReference>
<dbReference type="Proteomes" id="UP000260351">
    <property type="component" value="Unassembled WGS sequence"/>
</dbReference>